<dbReference type="KEGG" id="vg:35382640"/>
<gene>
    <name evidence="2" type="ORF">ORPV_82</name>
</gene>
<dbReference type="Proteomes" id="UP000236316">
    <property type="component" value="Segment"/>
</dbReference>
<dbReference type="RefSeq" id="YP_009448288.1">
    <property type="nucleotide sequence ID" value="NC_036594.1"/>
</dbReference>
<dbReference type="EMBL" id="LT906555">
    <property type="protein sequence ID" value="SNW61986.1"/>
    <property type="molecule type" value="Genomic_DNA"/>
</dbReference>
<evidence type="ECO:0000313" key="3">
    <source>
        <dbReference type="Proteomes" id="UP000236316"/>
    </source>
</evidence>
<feature type="region of interest" description="Disordered" evidence="1">
    <location>
        <begin position="113"/>
        <end position="142"/>
    </location>
</feature>
<dbReference type="GeneID" id="35382640"/>
<protein>
    <submittedName>
        <fullName evidence="2">Collagen-like protein</fullName>
    </submittedName>
</protein>
<organism evidence="2">
    <name type="scientific">Orpheovirus IHUMI-LCC2</name>
    <dbReference type="NCBI Taxonomy" id="2023057"/>
    <lineage>
        <taxon>Viruses</taxon>
        <taxon>Varidnaviria</taxon>
        <taxon>Bamfordvirae</taxon>
        <taxon>Nucleocytoviricota</taxon>
        <taxon>Megaviricetes</taxon>
        <taxon>Pimascovirales</taxon>
        <taxon>Ocovirineae</taxon>
        <taxon>Orpheoviridae</taxon>
        <taxon>Alphaorpheovirus</taxon>
        <taxon>Alphaorpheovirus massiliense</taxon>
    </lineage>
</organism>
<name>A0A2I2L380_9VIRU</name>
<accession>A0A2I2L380</accession>
<proteinExistence type="predicted"/>
<keyword evidence="3" id="KW-1185">Reference proteome</keyword>
<keyword evidence="2" id="KW-0176">Collagen</keyword>
<sequence>MSCNQKNKCGTIIISPQGPNGQPGSQIFTDIGPPPPALGVNGDLYINTTNGDYYQKLGGVWVLRGNLQGPPGSQIFTGNGVPPPALGADGDFYLDNFTGNYYTKVAGVWTLQGNLEGPPGPPGPPGAQGEPGSQIFTDDGVPPPALGADGDFYLDNLTGDYYTKVGGVWILEGNLEGPPGPQGEPGSQIFTGDGVPPPALGADGDFYLDNLTGDYYTKVGGVWTLQGNLRGPSGLSPSIFGSGRDGDVVIAAPTTLLRDMVYNNLTVNAGASLDTGGYRIFVRNMLINNGTIQNDGTPGTNVGGIATPLGTLGVGAAGGNPGTVGSPSTNIPSLILGTSAGNKGGGLSGGGPVSRTTSLNGNDIPLNNLIEIVKVRSLDNLRYNGGSGGGGGQGAGGGGGGGGGGVVAIFANVIVNNGTISAVGGNGGPSSNGTDGGGGGGGGGLLVYATTSITGNIPTIANVAGGLGGVGGTLGDGSPGFAGSVYGLIV</sequence>
<evidence type="ECO:0000256" key="1">
    <source>
        <dbReference type="SAM" id="MobiDB-lite"/>
    </source>
</evidence>
<reference evidence="2" key="1">
    <citation type="submission" date="2017-08" db="EMBL/GenBank/DDBJ databases">
        <authorList>
            <consortium name="Urmite Genomes"/>
        </authorList>
    </citation>
    <scope>NUCLEOTIDE SEQUENCE [LARGE SCALE GENOMIC DNA]</scope>
    <source>
        <strain evidence="2">IHUMI-LCC2</strain>
    </source>
</reference>
<evidence type="ECO:0000313" key="2">
    <source>
        <dbReference type="EMBL" id="SNW61986.1"/>
    </source>
</evidence>